<dbReference type="Pfam" id="PF03168">
    <property type="entry name" value="LEA_2"/>
    <property type="match status" value="1"/>
</dbReference>
<keyword evidence="8" id="KW-1185">Reference proteome</keyword>
<evidence type="ECO:0000313" key="8">
    <source>
        <dbReference type="Proteomes" id="UP001630127"/>
    </source>
</evidence>
<sequence>MPTLARQSSRSSDTTLPVTTPTWSLATRVSMLVCSIFLFLLFLIAAIAQENGFHEFSSPAIAQENGFQNAQLNFNVTACNFNRNIGNFYNAMHITISYDDQSVGATSLLFPFYQGPQNTTILASCLSGVTLTVNNQRWQEFLADRSQGRVIFMLDVTSRIRFKISW</sequence>
<feature type="transmembrane region" description="Helical" evidence="5">
    <location>
        <begin position="29"/>
        <end position="48"/>
    </location>
</feature>
<evidence type="ECO:0000259" key="6">
    <source>
        <dbReference type="Pfam" id="PF03168"/>
    </source>
</evidence>
<dbReference type="GO" id="GO:0016020">
    <property type="term" value="C:membrane"/>
    <property type="evidence" value="ECO:0007669"/>
    <property type="project" value="UniProtKB-SubCell"/>
</dbReference>
<keyword evidence="3 5" id="KW-1133">Transmembrane helix</keyword>
<feature type="domain" description="Late embryogenesis abundant protein LEA-2 subgroup" evidence="6">
    <location>
        <begin position="78"/>
        <end position="164"/>
    </location>
</feature>
<keyword evidence="2 5" id="KW-0812">Transmembrane</keyword>
<dbReference type="EMBL" id="JBJUIK010000008">
    <property type="protein sequence ID" value="KAL3519490.1"/>
    <property type="molecule type" value="Genomic_DNA"/>
</dbReference>
<keyword evidence="4 5" id="KW-0472">Membrane</keyword>
<dbReference type="PANTHER" id="PTHR31415">
    <property type="entry name" value="OS05G0367900 PROTEIN"/>
    <property type="match status" value="1"/>
</dbReference>
<dbReference type="InterPro" id="IPR004864">
    <property type="entry name" value="LEA_2"/>
</dbReference>
<gene>
    <name evidence="7" type="ORF">ACH5RR_017639</name>
</gene>
<evidence type="ECO:0000256" key="5">
    <source>
        <dbReference type="SAM" id="Phobius"/>
    </source>
</evidence>
<comment type="caution">
    <text evidence="7">The sequence shown here is derived from an EMBL/GenBank/DDBJ whole genome shotgun (WGS) entry which is preliminary data.</text>
</comment>
<evidence type="ECO:0000256" key="3">
    <source>
        <dbReference type="ARBA" id="ARBA00022989"/>
    </source>
</evidence>
<proteinExistence type="predicted"/>
<organism evidence="7 8">
    <name type="scientific">Cinchona calisaya</name>
    <dbReference type="NCBI Taxonomy" id="153742"/>
    <lineage>
        <taxon>Eukaryota</taxon>
        <taxon>Viridiplantae</taxon>
        <taxon>Streptophyta</taxon>
        <taxon>Embryophyta</taxon>
        <taxon>Tracheophyta</taxon>
        <taxon>Spermatophyta</taxon>
        <taxon>Magnoliopsida</taxon>
        <taxon>eudicotyledons</taxon>
        <taxon>Gunneridae</taxon>
        <taxon>Pentapetalae</taxon>
        <taxon>asterids</taxon>
        <taxon>lamiids</taxon>
        <taxon>Gentianales</taxon>
        <taxon>Rubiaceae</taxon>
        <taxon>Cinchonoideae</taxon>
        <taxon>Cinchoneae</taxon>
        <taxon>Cinchona</taxon>
    </lineage>
</organism>
<dbReference type="AlphaFoldDB" id="A0ABD2ZMD3"/>
<dbReference type="InterPro" id="IPR044839">
    <property type="entry name" value="NDR1-like"/>
</dbReference>
<evidence type="ECO:0000256" key="4">
    <source>
        <dbReference type="ARBA" id="ARBA00023136"/>
    </source>
</evidence>
<evidence type="ECO:0000256" key="1">
    <source>
        <dbReference type="ARBA" id="ARBA00004167"/>
    </source>
</evidence>
<reference evidence="7 8" key="1">
    <citation type="submission" date="2024-11" db="EMBL/GenBank/DDBJ databases">
        <title>A near-complete genome assembly of Cinchona calisaya.</title>
        <authorList>
            <person name="Lian D.C."/>
            <person name="Zhao X.W."/>
            <person name="Wei L."/>
        </authorList>
    </citation>
    <scope>NUCLEOTIDE SEQUENCE [LARGE SCALE GENOMIC DNA]</scope>
    <source>
        <tissue evidence="7">Nenye</tissue>
    </source>
</reference>
<accession>A0ABD2ZMD3</accession>
<evidence type="ECO:0000313" key="7">
    <source>
        <dbReference type="EMBL" id="KAL3519490.1"/>
    </source>
</evidence>
<dbReference type="Proteomes" id="UP001630127">
    <property type="component" value="Unassembled WGS sequence"/>
</dbReference>
<evidence type="ECO:0000256" key="2">
    <source>
        <dbReference type="ARBA" id="ARBA00022692"/>
    </source>
</evidence>
<dbReference type="PANTHER" id="PTHR31415:SF3">
    <property type="entry name" value="LATE EMBRYOGENESIS ABUNDANT (LEA) HYDROXYPROLINE-RICH GLYCOPROTEIN FAMILY"/>
    <property type="match status" value="1"/>
</dbReference>
<name>A0ABD2ZMD3_9GENT</name>
<protein>
    <recommendedName>
        <fullName evidence="6">Late embryogenesis abundant protein LEA-2 subgroup domain-containing protein</fullName>
    </recommendedName>
</protein>
<comment type="subcellular location">
    <subcellularLocation>
        <location evidence="1">Membrane</location>
        <topology evidence="1">Single-pass membrane protein</topology>
    </subcellularLocation>
</comment>